<protein>
    <submittedName>
        <fullName evidence="4">HTH domain-containing protein</fullName>
    </submittedName>
</protein>
<dbReference type="Gene3D" id="1.10.10.10">
    <property type="entry name" value="Winged helix-like DNA-binding domain superfamily/Winged helix DNA-binding domain"/>
    <property type="match status" value="1"/>
</dbReference>
<dbReference type="InterPro" id="IPR036390">
    <property type="entry name" value="WH_DNA-bd_sf"/>
</dbReference>
<dbReference type="InterPro" id="IPR038475">
    <property type="entry name" value="RecG_C_sf"/>
</dbReference>
<proteinExistence type="predicted"/>
<dbReference type="AlphaFoldDB" id="A0A928GJF0"/>
<evidence type="ECO:0000313" key="4">
    <source>
        <dbReference type="EMBL" id="MBE6266988.1"/>
    </source>
</evidence>
<dbReference type="Pfam" id="PF13749">
    <property type="entry name" value="HATPase_c_4"/>
    <property type="match status" value="1"/>
</dbReference>
<evidence type="ECO:0000256" key="1">
    <source>
        <dbReference type="ARBA" id="ARBA00023015"/>
    </source>
</evidence>
<dbReference type="SUPFAM" id="SSF46785">
    <property type="entry name" value="Winged helix' DNA-binding domain"/>
    <property type="match status" value="1"/>
</dbReference>
<accession>A0A928GJF0</accession>
<evidence type="ECO:0000259" key="3">
    <source>
        <dbReference type="PROSITE" id="PS51000"/>
    </source>
</evidence>
<dbReference type="PANTHER" id="PTHR30595">
    <property type="entry name" value="GLPR-RELATED TRANSCRIPTIONAL REPRESSOR"/>
    <property type="match status" value="1"/>
</dbReference>
<keyword evidence="1" id="KW-0805">Transcription regulation</keyword>
<feature type="domain" description="HTH deoR-type" evidence="3">
    <location>
        <begin position="252"/>
        <end position="307"/>
    </location>
</feature>
<dbReference type="InterPro" id="IPR013196">
    <property type="entry name" value="HTH_11"/>
</dbReference>
<evidence type="ECO:0000256" key="2">
    <source>
        <dbReference type="ARBA" id="ARBA00023163"/>
    </source>
</evidence>
<keyword evidence="2" id="KW-0804">Transcription</keyword>
<gene>
    <name evidence="4" type="ORF">E7102_11100</name>
</gene>
<dbReference type="PANTHER" id="PTHR30595:SF6">
    <property type="entry name" value="SCHLAFEN ALBA-2 DOMAIN-CONTAINING PROTEIN"/>
    <property type="match status" value="1"/>
</dbReference>
<dbReference type="InterPro" id="IPR036388">
    <property type="entry name" value="WH-like_DNA-bd_sf"/>
</dbReference>
<dbReference type="Pfam" id="PF08279">
    <property type="entry name" value="HTH_11"/>
    <property type="match status" value="1"/>
</dbReference>
<sequence length="316" mass="36557">MGGFTKDRESGLECLNMAGLLMFGKGLPIRDRFDNLRLDYIDKSGLIGDQRYSDRLTYDGTWENNLYNFVTMVLPKLTKELPRPFKMVGLERDDDTPQHKAIREAMTNCIIHADLMLNSVLKVEKYDNKFVFTNPGLLRLPIEQIYAGEETRARNQRIQSMFRMIGFGENLGSGFPLILSAWNEKHWLKPQLLEQRELLQVKLILSIETKKGEKPILQDGDKKEMSDVLKDVLKNVQKDVLKNVQKDVLKKLTERQIDILELIVLNPTITLNEMSKRIDVSVKTIQRDFTAVRELGIQINRKDGKTYGEWEVLSKE</sequence>
<name>A0A928GJF0_XYLRU</name>
<evidence type="ECO:0000313" key="5">
    <source>
        <dbReference type="Proteomes" id="UP000763088"/>
    </source>
</evidence>
<dbReference type="Proteomes" id="UP000763088">
    <property type="component" value="Unassembled WGS sequence"/>
</dbReference>
<organism evidence="4 5">
    <name type="scientific">Xylanibacter ruminicola</name>
    <name type="common">Prevotella ruminicola</name>
    <dbReference type="NCBI Taxonomy" id="839"/>
    <lineage>
        <taxon>Bacteria</taxon>
        <taxon>Pseudomonadati</taxon>
        <taxon>Bacteroidota</taxon>
        <taxon>Bacteroidia</taxon>
        <taxon>Bacteroidales</taxon>
        <taxon>Prevotellaceae</taxon>
        <taxon>Xylanibacter</taxon>
    </lineage>
</organism>
<comment type="caution">
    <text evidence="4">The sequence shown here is derived from an EMBL/GenBank/DDBJ whole genome shotgun (WGS) entry which is preliminary data.</text>
</comment>
<reference evidence="4" key="1">
    <citation type="submission" date="2019-04" db="EMBL/GenBank/DDBJ databases">
        <title>Evolution of Biomass-Degrading Anaerobic Consortia Revealed by Metagenomics.</title>
        <authorList>
            <person name="Peng X."/>
        </authorList>
    </citation>
    <scope>NUCLEOTIDE SEQUENCE</scope>
    <source>
        <strain evidence="4">SIG141</strain>
    </source>
</reference>
<dbReference type="GO" id="GO:0003700">
    <property type="term" value="F:DNA-binding transcription factor activity"/>
    <property type="evidence" value="ECO:0007669"/>
    <property type="project" value="InterPro"/>
</dbReference>
<dbReference type="InterPro" id="IPR001034">
    <property type="entry name" value="DeoR_HTH"/>
</dbReference>
<dbReference type="EMBL" id="SUYD01000014">
    <property type="protein sequence ID" value="MBE6266988.1"/>
    <property type="molecule type" value="Genomic_DNA"/>
</dbReference>
<dbReference type="PROSITE" id="PS51000">
    <property type="entry name" value="HTH_DEOR_2"/>
    <property type="match status" value="1"/>
</dbReference>
<dbReference type="Gene3D" id="3.30.565.60">
    <property type="match status" value="1"/>
</dbReference>